<gene>
    <name evidence="2" type="ORF">G1C95_2422</name>
</gene>
<comment type="caution">
    <text evidence="2">The sequence shown here is derived from an EMBL/GenBank/DDBJ whole genome shotgun (WGS) entry which is preliminary data.</text>
</comment>
<name>A0A7Y0ERS1_9BIFI</name>
<proteinExistence type="predicted"/>
<evidence type="ECO:0000313" key="2">
    <source>
        <dbReference type="EMBL" id="NMM95234.1"/>
    </source>
</evidence>
<accession>A0A7Y0ERS1</accession>
<dbReference type="PANTHER" id="PTHR34825">
    <property type="entry name" value="CONSERVED PROTEIN, WITH A WEAK D-GALACTARATE DEHYDRATASE/ALTRONATE HYDROLASE DOMAIN"/>
    <property type="match status" value="1"/>
</dbReference>
<organism evidence="2 3">
    <name type="scientific">Bifidobacterium oedipodis</name>
    <dbReference type="NCBI Taxonomy" id="2675322"/>
    <lineage>
        <taxon>Bacteria</taxon>
        <taxon>Bacillati</taxon>
        <taxon>Actinomycetota</taxon>
        <taxon>Actinomycetes</taxon>
        <taxon>Bifidobacteriales</taxon>
        <taxon>Bifidobacteriaceae</taxon>
        <taxon>Bifidobacterium</taxon>
    </lineage>
</organism>
<sequence>MGVEQAQTLSKAGNGVWRTPRACIIDHSGRKMLPIGDDGFDTAARNSVLVDKSQLIVDILNSGYKVMLFCRPRRFGKTLNMTMMKAFFEIPPDGHSRAPLFEGSDVWQAEDGRYRAYQGAYPVIHLSMRTAKGNTWKATYGSLCSMISAEYRRHGYLENSDQLGEADRGFFHTIAAGQGTEQEFADSLRRLAAMLKAYHNTGVVVLIDEYDAPVMAAYSAPDGGYYNQAVGFLKTWMTGVLKDSGESLAFACLTGVQRISKESIFSDLNNLVVNTALSTEFDERYGFTEEEVAALGEYLGHSGFESEAKEWYDGYRFGKQDVYNPWSILNYFKQDCEPDVYWGNTSGNSVVGDLIRNADQETLNDVYSLMNPDGVVVAPLDLGIVFPDLKAKPQAIWSMLYLAGYLTTQDVKAPSRVDVPRRLRIPDLEISLLYKTEIISRFADMAGGNVRLLDFQQALVAGDKDKVQRELTNILRDGVSSFDMMSENSLHMLMLGLCFGVPGYSGPQSNRESGYGRYDIRLAPGGDTDADLSFVAPKIRPLVTIELKFIKSKDLATNADMDTVLTDKAHEALQQIAERGYDEGALPKNAQGRLRWGVAVCGKHCAVAAERLD</sequence>
<dbReference type="RefSeq" id="WP_169173229.1">
    <property type="nucleotide sequence ID" value="NZ_JAAIII010000011.1"/>
</dbReference>
<evidence type="ECO:0000259" key="1">
    <source>
        <dbReference type="Pfam" id="PF09820"/>
    </source>
</evidence>
<feature type="domain" description="AAA-ATPase-like" evidence="1">
    <location>
        <begin position="35"/>
        <end position="265"/>
    </location>
</feature>
<reference evidence="2 3" key="1">
    <citation type="submission" date="2020-02" db="EMBL/GenBank/DDBJ databases">
        <title>Characterization of phylogenetic diversity of novel bifidobacterial species isolated in Czech ZOOs.</title>
        <authorList>
            <person name="Lugli G.A."/>
            <person name="Vera N.B."/>
            <person name="Ventura M."/>
        </authorList>
    </citation>
    <scope>NUCLEOTIDE SEQUENCE [LARGE SCALE GENOMIC DNA]</scope>
    <source>
        <strain evidence="2 3">DSM 109957</strain>
    </source>
</reference>
<dbReference type="InterPro" id="IPR018631">
    <property type="entry name" value="AAA-ATPase-like_dom"/>
</dbReference>
<dbReference type="PANTHER" id="PTHR34825:SF1">
    <property type="entry name" value="AAA-ATPASE-LIKE DOMAIN-CONTAINING PROTEIN"/>
    <property type="match status" value="1"/>
</dbReference>
<dbReference type="AlphaFoldDB" id="A0A7Y0ERS1"/>
<keyword evidence="3" id="KW-1185">Reference proteome</keyword>
<dbReference type="Proteomes" id="UP000532194">
    <property type="component" value="Unassembled WGS sequence"/>
</dbReference>
<dbReference type="Pfam" id="PF09820">
    <property type="entry name" value="AAA-ATPase_like"/>
    <property type="match status" value="1"/>
</dbReference>
<dbReference type="EMBL" id="JAAIII010000011">
    <property type="protein sequence ID" value="NMM95234.1"/>
    <property type="molecule type" value="Genomic_DNA"/>
</dbReference>
<protein>
    <submittedName>
        <fullName evidence="2">Putative AAA-ATPase</fullName>
    </submittedName>
</protein>
<evidence type="ECO:0000313" key="3">
    <source>
        <dbReference type="Proteomes" id="UP000532194"/>
    </source>
</evidence>